<dbReference type="PANTHER" id="PTHR30328:SF54">
    <property type="entry name" value="HTH-TYPE TRANSCRIPTIONAL REPRESSOR SCO4008"/>
    <property type="match status" value="1"/>
</dbReference>
<dbReference type="PROSITE" id="PS50977">
    <property type="entry name" value="HTH_TETR_2"/>
    <property type="match status" value="1"/>
</dbReference>
<feature type="domain" description="HTH tetR-type" evidence="3">
    <location>
        <begin position="5"/>
        <end position="65"/>
    </location>
</feature>
<dbReference type="PRINTS" id="PR00455">
    <property type="entry name" value="HTHTETR"/>
</dbReference>
<protein>
    <submittedName>
        <fullName evidence="4">TetR/AcrR family transcriptional regulator</fullName>
    </submittedName>
</protein>
<evidence type="ECO:0000259" key="3">
    <source>
        <dbReference type="PROSITE" id="PS50977"/>
    </source>
</evidence>
<dbReference type="EMBL" id="JAPAAF010000006">
    <property type="protein sequence ID" value="MCW0482284.1"/>
    <property type="molecule type" value="Genomic_DNA"/>
</dbReference>
<dbReference type="SUPFAM" id="SSF46689">
    <property type="entry name" value="Homeodomain-like"/>
    <property type="match status" value="1"/>
</dbReference>
<sequence length="207" mass="23609">MRVLVKKDERILDSAIVIFFQKGFAGATLSEIAQHANVSKSSIHYYYRSKESLFKTVMDKIIDIIFENVEAISQGNTNLFDLIDEFVSQTLNVFTIHPHLPSFILNGLNTNQQVSSIISELSEIFISKFEKEIILAEDKGLINPIDPKYLFTSILSLSAFSIINNQFYYQDSQNQPDVDSNLENQKYLISSFIVHSLLKQEKSVSML</sequence>
<dbReference type="RefSeq" id="WP_282590891.1">
    <property type="nucleotide sequence ID" value="NZ_JAPAAF010000006.1"/>
</dbReference>
<dbReference type="InterPro" id="IPR050109">
    <property type="entry name" value="HTH-type_TetR-like_transc_reg"/>
</dbReference>
<dbReference type="AlphaFoldDB" id="A0AA42C689"/>
<keyword evidence="1 2" id="KW-0238">DNA-binding</keyword>
<dbReference type="PANTHER" id="PTHR30328">
    <property type="entry name" value="TRANSCRIPTIONAL REPRESSOR"/>
    <property type="match status" value="1"/>
</dbReference>
<dbReference type="Proteomes" id="UP001163821">
    <property type="component" value="Unassembled WGS sequence"/>
</dbReference>
<dbReference type="InterPro" id="IPR001647">
    <property type="entry name" value="HTH_TetR"/>
</dbReference>
<dbReference type="GO" id="GO:0003677">
    <property type="term" value="F:DNA binding"/>
    <property type="evidence" value="ECO:0007669"/>
    <property type="project" value="UniProtKB-UniRule"/>
</dbReference>
<comment type="caution">
    <text evidence="4">The sequence shown here is derived from an EMBL/GenBank/DDBJ whole genome shotgun (WGS) entry which is preliminary data.</text>
</comment>
<dbReference type="Gene3D" id="1.10.357.10">
    <property type="entry name" value="Tetracycline Repressor, domain 2"/>
    <property type="match status" value="1"/>
</dbReference>
<evidence type="ECO:0000313" key="5">
    <source>
        <dbReference type="Proteomes" id="UP001163821"/>
    </source>
</evidence>
<accession>A0AA42C689</accession>
<evidence type="ECO:0000313" key="4">
    <source>
        <dbReference type="EMBL" id="MCW0482284.1"/>
    </source>
</evidence>
<proteinExistence type="predicted"/>
<gene>
    <name evidence="4" type="ORF">N2K84_06045</name>
</gene>
<evidence type="ECO:0000256" key="1">
    <source>
        <dbReference type="ARBA" id="ARBA00023125"/>
    </source>
</evidence>
<dbReference type="Pfam" id="PF00440">
    <property type="entry name" value="TetR_N"/>
    <property type="match status" value="1"/>
</dbReference>
<name>A0AA42C689_9BACT</name>
<feature type="DNA-binding region" description="H-T-H motif" evidence="2">
    <location>
        <begin position="28"/>
        <end position="47"/>
    </location>
</feature>
<reference evidence="4" key="1">
    <citation type="submission" date="2022-10" db="EMBL/GenBank/DDBJ databases">
        <title>Gaoshiqiia sediminis gen. nov., sp. nov., isolated from coastal sediment.</title>
        <authorList>
            <person name="Yu W.X."/>
            <person name="Mu D.S."/>
            <person name="Du J.Z."/>
            <person name="Liang Y.Q."/>
        </authorList>
    </citation>
    <scope>NUCLEOTIDE SEQUENCE</scope>
    <source>
        <strain evidence="4">A06</strain>
    </source>
</reference>
<organism evidence="4 5">
    <name type="scientific">Gaoshiqia sediminis</name>
    <dbReference type="NCBI Taxonomy" id="2986998"/>
    <lineage>
        <taxon>Bacteria</taxon>
        <taxon>Pseudomonadati</taxon>
        <taxon>Bacteroidota</taxon>
        <taxon>Bacteroidia</taxon>
        <taxon>Marinilabiliales</taxon>
        <taxon>Prolixibacteraceae</taxon>
        <taxon>Gaoshiqia</taxon>
    </lineage>
</organism>
<keyword evidence="5" id="KW-1185">Reference proteome</keyword>
<dbReference type="InterPro" id="IPR009057">
    <property type="entry name" value="Homeodomain-like_sf"/>
</dbReference>
<evidence type="ECO:0000256" key="2">
    <source>
        <dbReference type="PROSITE-ProRule" id="PRU00335"/>
    </source>
</evidence>